<dbReference type="OMA" id="CSWARTQ"/>
<dbReference type="Proteomes" id="UP000012174">
    <property type="component" value="Unassembled WGS sequence"/>
</dbReference>
<feature type="compositionally biased region" description="Acidic residues" evidence="7">
    <location>
        <begin position="302"/>
        <end position="314"/>
    </location>
</feature>
<dbReference type="STRING" id="1287681.M7T386"/>
<sequence length="425" mass="47451">MVRHKKDKFARGGKNHHGPPRQNRAPRPDGDGDNDENASSSDLSRPAFKAACWDLNHCDPKRCSGKKLIRLGLMRDLHMGQRHNGVIITPNGKHTLSPADRDLLEQYGAAVVECSWARTGEVQWSKVGGKCERLLPYLVAANTVNYGKPFRLNCVEALAAAFAICGHLEWAEEVLRPFNYGESFLAINAKILRKYAACEDEDQVKKAEAEWMERLEREHAESRENEDGDDLWKGGNVNRRVVVDSDDEDEEEDDDDDDEKADKGDAESVDGIYLGKKPSQWPKPGENSRDQQNQEGGKDPFDISDDDDDDDAEMEEIRRKVLASKPFVVVEADDRKKPQAIPPPLYPQQRYQVDPNARPDSDNGDEDEDDESDGDGDGDDPFDNLIDAVPVTDKIGLAKLEKERSKAHVVSRTFSSGGASAPSKW</sequence>
<evidence type="ECO:0000256" key="1">
    <source>
        <dbReference type="ARBA" id="ARBA00022490"/>
    </source>
</evidence>
<evidence type="ECO:0000256" key="6">
    <source>
        <dbReference type="HAMAP-Rule" id="MF_03146"/>
    </source>
</evidence>
<feature type="region of interest" description="Disordered" evidence="7">
    <location>
        <begin position="1"/>
        <end position="43"/>
    </location>
</feature>
<dbReference type="Pfam" id="PF04034">
    <property type="entry name" value="Ribo_biogen_C"/>
    <property type="match status" value="1"/>
</dbReference>
<evidence type="ECO:0000313" key="11">
    <source>
        <dbReference type="Proteomes" id="UP000012174"/>
    </source>
</evidence>
<evidence type="ECO:0000259" key="8">
    <source>
        <dbReference type="Pfam" id="PF04034"/>
    </source>
</evidence>
<feature type="domain" description="RNase L inhibitor RLI-like possible metal-binding" evidence="9">
    <location>
        <begin position="49"/>
        <end position="82"/>
    </location>
</feature>
<dbReference type="GO" id="GO:0005737">
    <property type="term" value="C:cytoplasm"/>
    <property type="evidence" value="ECO:0007669"/>
    <property type="project" value="UniProtKB-SubCell"/>
</dbReference>
<dbReference type="InterPro" id="IPR007209">
    <property type="entry name" value="RNaseL-inhib-like_metal-bd_dom"/>
</dbReference>
<dbReference type="AlphaFoldDB" id="M7T386"/>
<evidence type="ECO:0000313" key="10">
    <source>
        <dbReference type="EMBL" id="EMR71323.1"/>
    </source>
</evidence>
<dbReference type="GO" id="GO:0106388">
    <property type="term" value="F:rRNA small subunit aminocarboxypropyltransferase activity"/>
    <property type="evidence" value="ECO:0007669"/>
    <property type="project" value="UniProtKB-EC"/>
</dbReference>
<dbReference type="HOGENOM" id="CLU_035060_0_2_1"/>
<protein>
    <recommendedName>
        <fullName evidence="6">18S rRNA aminocarboxypropyltransferase</fullName>
        <ecNumber evidence="6">2.5.1.157</ecNumber>
    </recommendedName>
</protein>
<evidence type="ECO:0000256" key="2">
    <source>
        <dbReference type="ARBA" id="ARBA00022517"/>
    </source>
</evidence>
<evidence type="ECO:0000256" key="7">
    <source>
        <dbReference type="SAM" id="MobiDB-lite"/>
    </source>
</evidence>
<dbReference type="KEGG" id="ela:UCREL1_1630"/>
<dbReference type="eggNOG" id="KOG3154">
    <property type="taxonomic scope" value="Eukaryota"/>
</dbReference>
<feature type="compositionally biased region" description="Acidic residues" evidence="7">
    <location>
        <begin position="362"/>
        <end position="382"/>
    </location>
</feature>
<evidence type="ECO:0000256" key="3">
    <source>
        <dbReference type="ARBA" id="ARBA00022552"/>
    </source>
</evidence>
<dbReference type="PANTHER" id="PTHR20426:SF0">
    <property type="entry name" value="18S RRNA AMINOCARBOXYPROPYLTRANSFERASE"/>
    <property type="match status" value="1"/>
</dbReference>
<dbReference type="PANTHER" id="PTHR20426">
    <property type="entry name" value="RIBOSOME BIOGENESIS PROTEIN TSR3 HOMOLOG"/>
    <property type="match status" value="1"/>
</dbReference>
<comment type="catalytic activity">
    <reaction evidence="6">
        <text>an N(1)-methylpseudouridine in rRNA + S-adenosyl-L-methionine = N(1)-methyl-N(3)-[(3S)-3-amino-3-carboxypropyl]pseudouridine in rRNA + S-methyl-5'-thioadenosine + H(+)</text>
        <dbReference type="Rhea" id="RHEA:63296"/>
        <dbReference type="Rhea" id="RHEA-COMP:11634"/>
        <dbReference type="Rhea" id="RHEA-COMP:16310"/>
        <dbReference type="ChEBI" id="CHEBI:15378"/>
        <dbReference type="ChEBI" id="CHEBI:17509"/>
        <dbReference type="ChEBI" id="CHEBI:59789"/>
        <dbReference type="ChEBI" id="CHEBI:74890"/>
        <dbReference type="ChEBI" id="CHEBI:146234"/>
        <dbReference type="EC" id="2.5.1.157"/>
    </reaction>
</comment>
<comment type="similarity">
    <text evidence="6">Belongs to the TDD superfamily. TSR3 family.</text>
</comment>
<comment type="function">
    <text evidence="6">Aminocarboxypropyltransferase that catalyzes the aminocarboxypropyl transfer on pseudouridine at position 1191 (Psi1191) in 18S rRNA. It constitutes the last step in biosynthesis of the hypermodified N1-methyl-N3-(3-amino-3-carboxypropyl) pseudouridine (m1acp3-Psi) conserved in eukaryotic 18S rRNA.</text>
</comment>
<comment type="subcellular location">
    <subcellularLocation>
        <location evidence="6">Cytoplasm</location>
    </subcellularLocation>
    <subcellularLocation>
        <location evidence="6">Nucleus</location>
    </subcellularLocation>
</comment>
<dbReference type="Pfam" id="PF04068">
    <property type="entry name" value="Fer4_RLI"/>
    <property type="match status" value="1"/>
</dbReference>
<keyword evidence="2 6" id="KW-0690">Ribosome biogenesis</keyword>
<feature type="compositionally biased region" description="Acidic residues" evidence="7">
    <location>
        <begin position="244"/>
        <end position="259"/>
    </location>
</feature>
<accession>M7T386</accession>
<keyword evidence="1 6" id="KW-0963">Cytoplasm</keyword>
<feature type="binding site" evidence="6">
    <location>
        <position position="112"/>
    </location>
    <ligand>
        <name>S-adenosyl-L-methionine</name>
        <dbReference type="ChEBI" id="CHEBI:59789"/>
    </ligand>
</feature>
<dbReference type="InterPro" id="IPR007177">
    <property type="entry name" value="Tsr3_C"/>
</dbReference>
<dbReference type="EC" id="2.5.1.157" evidence="6"/>
<keyword evidence="6" id="KW-0539">Nucleus</keyword>
<dbReference type="GO" id="GO:0005634">
    <property type="term" value="C:nucleus"/>
    <property type="evidence" value="ECO:0007669"/>
    <property type="project" value="UniProtKB-SubCell"/>
</dbReference>
<dbReference type="NCBIfam" id="NF002621">
    <property type="entry name" value="PRK02287.1"/>
    <property type="match status" value="1"/>
</dbReference>
<dbReference type="OrthoDB" id="10262062at2759"/>
<feature type="region of interest" description="Disordered" evidence="7">
    <location>
        <begin position="217"/>
        <end position="386"/>
    </location>
</feature>
<reference evidence="11" key="1">
    <citation type="journal article" date="2013" name="Genome Announc.">
        <title>Draft genome sequence of the grapevine dieback fungus Eutypa lata UCR-EL1.</title>
        <authorList>
            <person name="Blanco-Ulate B."/>
            <person name="Rolshausen P.E."/>
            <person name="Cantu D."/>
        </authorList>
    </citation>
    <scope>NUCLEOTIDE SEQUENCE [LARGE SCALE GENOMIC DNA]</scope>
    <source>
        <strain evidence="11">UCR-EL1</strain>
    </source>
</reference>
<organism evidence="10 11">
    <name type="scientific">Eutypa lata (strain UCR-EL1)</name>
    <name type="common">Grapevine dieback disease fungus</name>
    <name type="synonym">Eutypa armeniacae</name>
    <dbReference type="NCBI Taxonomy" id="1287681"/>
    <lineage>
        <taxon>Eukaryota</taxon>
        <taxon>Fungi</taxon>
        <taxon>Dikarya</taxon>
        <taxon>Ascomycota</taxon>
        <taxon>Pezizomycotina</taxon>
        <taxon>Sordariomycetes</taxon>
        <taxon>Xylariomycetidae</taxon>
        <taxon>Xylariales</taxon>
        <taxon>Diatrypaceae</taxon>
        <taxon>Eutypa</taxon>
    </lineage>
</organism>
<evidence type="ECO:0000256" key="5">
    <source>
        <dbReference type="ARBA" id="ARBA00022691"/>
    </source>
</evidence>
<keyword evidence="5 6" id="KW-0949">S-adenosyl-L-methionine</keyword>
<feature type="binding site" evidence="6">
    <location>
        <position position="135"/>
    </location>
    <ligand>
        <name>S-adenosyl-L-methionine</name>
        <dbReference type="ChEBI" id="CHEBI:59789"/>
    </ligand>
</feature>
<evidence type="ECO:0000259" key="9">
    <source>
        <dbReference type="Pfam" id="PF04068"/>
    </source>
</evidence>
<dbReference type="InterPro" id="IPR022968">
    <property type="entry name" value="Tsr3-like"/>
</dbReference>
<dbReference type="GO" id="GO:0000455">
    <property type="term" value="P:enzyme-directed rRNA pseudouridine synthesis"/>
    <property type="evidence" value="ECO:0007669"/>
    <property type="project" value="UniProtKB-UniRule"/>
</dbReference>
<dbReference type="GO" id="GO:0030490">
    <property type="term" value="P:maturation of SSU-rRNA"/>
    <property type="evidence" value="ECO:0007669"/>
    <property type="project" value="TreeGrafter"/>
</dbReference>
<feature type="region of interest" description="Disordered" evidence="7">
    <location>
        <begin position="403"/>
        <end position="425"/>
    </location>
</feature>
<dbReference type="EMBL" id="KB705649">
    <property type="protein sequence ID" value="EMR71323.1"/>
    <property type="molecule type" value="Genomic_DNA"/>
</dbReference>
<feature type="domain" description="16S/18S rRNA aminocarboxypropyltransferase Tsr3 C-terminal" evidence="8">
    <location>
        <begin position="86"/>
        <end position="212"/>
    </location>
</feature>
<name>M7T386_EUTLA</name>
<evidence type="ECO:0000256" key="4">
    <source>
        <dbReference type="ARBA" id="ARBA00022679"/>
    </source>
</evidence>
<feature type="compositionally biased region" description="Basic residues" evidence="7">
    <location>
        <begin position="1"/>
        <end position="19"/>
    </location>
</feature>
<keyword evidence="11" id="KW-1185">Reference proteome</keyword>
<dbReference type="GO" id="GO:1904047">
    <property type="term" value="F:S-adenosyl-L-methionine binding"/>
    <property type="evidence" value="ECO:0007669"/>
    <property type="project" value="UniProtKB-UniRule"/>
</dbReference>
<gene>
    <name evidence="6" type="primary">TSR3</name>
    <name evidence="10" type="ORF">UCREL1_1630</name>
</gene>
<keyword evidence="4 6" id="KW-0808">Transferase</keyword>
<proteinExistence type="inferred from homology"/>
<feature type="binding site" evidence="6">
    <location>
        <position position="64"/>
    </location>
    <ligand>
        <name>S-adenosyl-L-methionine</name>
        <dbReference type="ChEBI" id="CHEBI:59789"/>
    </ligand>
</feature>
<keyword evidence="3 6" id="KW-0698">rRNA processing</keyword>
<comment type="catalytic activity">
    <reaction evidence="6">
        <text>N(1)-methylpseudouridine(1191) in yeast 18S rRNA + S-adenosyl-L-methionine = N(1)-methyl-N(3)-[(3S)-3-amino-3-carboxypropyl]pseudouridine(1191) in yeast 18S rRNA + S-methyl-5'-thioadenosine + H(+)</text>
        <dbReference type="Rhea" id="RHEA:63300"/>
        <dbReference type="Rhea" id="RHEA-COMP:13852"/>
        <dbReference type="Rhea" id="RHEA-COMP:16309"/>
        <dbReference type="ChEBI" id="CHEBI:15378"/>
        <dbReference type="ChEBI" id="CHEBI:17509"/>
        <dbReference type="ChEBI" id="CHEBI:59789"/>
        <dbReference type="ChEBI" id="CHEBI:74890"/>
        <dbReference type="ChEBI" id="CHEBI:146234"/>
    </reaction>
</comment>
<dbReference type="HAMAP" id="MF_01116">
    <property type="entry name" value="TSR3"/>
    <property type="match status" value="1"/>
</dbReference>
<comment type="caution">
    <text evidence="6">Lacks conserved residue(s) required for the propagation of feature annotation.</text>
</comment>